<dbReference type="SUPFAM" id="SSF47226">
    <property type="entry name" value="Histidine-containing phosphotransfer domain, HPT domain"/>
    <property type="match status" value="1"/>
</dbReference>
<dbReference type="GO" id="GO:0005634">
    <property type="term" value="C:nucleus"/>
    <property type="evidence" value="ECO:0007669"/>
    <property type="project" value="UniProtKB-SubCell"/>
</dbReference>
<dbReference type="Gene3D" id="1.20.120.160">
    <property type="entry name" value="HPT domain"/>
    <property type="match status" value="1"/>
</dbReference>
<dbReference type="GO" id="GO:0009736">
    <property type="term" value="P:cytokinin-activated signaling pathway"/>
    <property type="evidence" value="ECO:0007669"/>
    <property type="project" value="UniProtKB-KW"/>
</dbReference>
<dbReference type="GO" id="GO:0043424">
    <property type="term" value="F:protein histidine kinase binding"/>
    <property type="evidence" value="ECO:0007669"/>
    <property type="project" value="UniProtKB-UniRule"/>
</dbReference>
<comment type="domain">
    <text evidence="2">Histidine-containing phosphotransfer domain (HPt) contains an active histidine that mediates the phosphotransfer.</text>
</comment>
<dbReference type="EMBL" id="LT934117">
    <property type="protein sequence ID" value="VAH96074.1"/>
    <property type="molecule type" value="Genomic_DNA"/>
</dbReference>
<dbReference type="GO" id="GO:0000160">
    <property type="term" value="P:phosphorelay signal transduction system"/>
    <property type="evidence" value="ECO:0007669"/>
    <property type="project" value="UniProtKB-UniRule"/>
</dbReference>
<comment type="subcellular location">
    <subcellularLocation>
        <location evidence="2">Cytoplasm</location>
        <location evidence="2">Cytosol</location>
    </subcellularLocation>
    <subcellularLocation>
        <location evidence="2">Nucleus</location>
    </subcellularLocation>
</comment>
<evidence type="ECO:0000313" key="4">
    <source>
        <dbReference type="Proteomes" id="UP000324705"/>
    </source>
</evidence>
<reference evidence="3 4" key="1">
    <citation type="submission" date="2017-09" db="EMBL/GenBank/DDBJ databases">
        <authorList>
            <consortium name="International Durum Wheat Genome Sequencing Consortium (IDWGSC)"/>
            <person name="Milanesi L."/>
        </authorList>
    </citation>
    <scope>NUCLEOTIDE SEQUENCE [LARGE SCALE GENOMIC DNA]</scope>
    <source>
        <strain evidence="4">cv. Svevo</strain>
    </source>
</reference>
<keyword evidence="4" id="KW-1185">Reference proteome</keyword>
<evidence type="ECO:0000256" key="1">
    <source>
        <dbReference type="ARBA" id="ARBA00023012"/>
    </source>
</evidence>
<organism evidence="3 4">
    <name type="scientific">Triticum turgidum subsp. durum</name>
    <name type="common">Durum wheat</name>
    <name type="synonym">Triticum durum</name>
    <dbReference type="NCBI Taxonomy" id="4567"/>
    <lineage>
        <taxon>Eukaryota</taxon>
        <taxon>Viridiplantae</taxon>
        <taxon>Streptophyta</taxon>
        <taxon>Embryophyta</taxon>
        <taxon>Tracheophyta</taxon>
        <taxon>Spermatophyta</taxon>
        <taxon>Magnoliopsida</taxon>
        <taxon>Liliopsida</taxon>
        <taxon>Poales</taxon>
        <taxon>Poaceae</taxon>
        <taxon>BOP clade</taxon>
        <taxon>Pooideae</taxon>
        <taxon>Triticodae</taxon>
        <taxon>Triticeae</taxon>
        <taxon>Triticinae</taxon>
        <taxon>Triticum</taxon>
    </lineage>
</organism>
<accession>A0A9R0W3J9</accession>
<dbReference type="InterPro" id="IPR036641">
    <property type="entry name" value="HPT_dom_sf"/>
</dbReference>
<dbReference type="Proteomes" id="UP000324705">
    <property type="component" value="Chromosome 4A"/>
</dbReference>
<dbReference type="GO" id="GO:0009927">
    <property type="term" value="F:histidine phosphotransfer kinase activity"/>
    <property type="evidence" value="ECO:0007669"/>
    <property type="project" value="UniProtKB-UniRule"/>
</dbReference>
<dbReference type="GO" id="GO:0005829">
    <property type="term" value="C:cytosol"/>
    <property type="evidence" value="ECO:0007669"/>
    <property type="project" value="UniProtKB-SubCell"/>
</dbReference>
<evidence type="ECO:0000256" key="2">
    <source>
        <dbReference type="RuleBase" id="RU369004"/>
    </source>
</evidence>
<keyword evidence="2" id="KW-0932">Cytokinin signaling pathway</keyword>
<dbReference type="AlphaFoldDB" id="A0A9R0W3J9"/>
<gene>
    <name evidence="3" type="ORF">TRITD_4Av1G202810</name>
</gene>
<proteinExistence type="predicted"/>
<dbReference type="InterPro" id="IPR045871">
    <property type="entry name" value="AHP1-5/YPD1"/>
</dbReference>
<protein>
    <recommendedName>
        <fullName evidence="2">Histidine-containing phosphotransfer protein</fullName>
    </recommendedName>
</protein>
<evidence type="ECO:0000313" key="3">
    <source>
        <dbReference type="EMBL" id="VAH96074.1"/>
    </source>
</evidence>
<dbReference type="PANTHER" id="PTHR28242:SF66">
    <property type="entry name" value="HISTIDINE-CONTAINING PHOSPHOTRANSFER PROTEIN"/>
    <property type="match status" value="1"/>
</dbReference>
<comment type="function">
    <text evidence="2">Functions as a two-component phosphorelay mediators between cytokinin sensor histidine kinases and response regulators (B-type ARRs). Plays an important role in propagating cytokinin signal transduction.</text>
</comment>
<sequence>MAAAALRAQLNAHIAGMYTDGVVDEDMFEELPDEGTAVEVSRLFIYEASKIIDDIVILMEEPEVDFDEVEALTQQLMRCTSSVGAQQVNLACMHFGNFYAIQYKHGCLVSLALVRNEFYIVRHELEIMMQGVVDEDTFEELWDEGTAVKVSRLFIYDASEIIDDIDILMSAPTPSIISPSALCLGTDSS</sequence>
<dbReference type="PANTHER" id="PTHR28242">
    <property type="entry name" value="PHOSPHORELAY INTERMEDIATE PROTEIN YPD1"/>
    <property type="match status" value="1"/>
</dbReference>
<name>A0A9R0W3J9_TRITD</name>
<keyword evidence="1 2" id="KW-0902">Two-component regulatory system</keyword>
<dbReference type="Gramene" id="TRITD4Av1G202810.4">
    <property type="protein sequence ID" value="TRITD4Av1G202810.4"/>
    <property type="gene ID" value="TRITD4Av1G202810"/>
</dbReference>